<dbReference type="KEGG" id="aam:106482595"/>
<dbReference type="Proteomes" id="UP001652627">
    <property type="component" value="Chromosome 2"/>
</dbReference>
<dbReference type="InterPro" id="IPR038175">
    <property type="entry name" value="CBM21_dom_sf"/>
</dbReference>
<dbReference type="AlphaFoldDB" id="A0A8B7I9R3"/>
<dbReference type="RefSeq" id="XP_013795645.2">
    <property type="nucleotide sequence ID" value="XM_013940191.2"/>
</dbReference>
<reference evidence="3" key="1">
    <citation type="submission" date="2025-05" db="UniProtKB">
        <authorList>
            <consortium name="RefSeq"/>
        </authorList>
    </citation>
    <scope>NUCLEOTIDE SEQUENCE [LARGE SCALE GENOMIC DNA]</scope>
</reference>
<feature type="region of interest" description="Disordered" evidence="1">
    <location>
        <begin position="1"/>
        <end position="57"/>
    </location>
</feature>
<dbReference type="InterPro" id="IPR005036">
    <property type="entry name" value="CBM21_dom"/>
</dbReference>
<keyword evidence="3" id="KW-1185">Reference proteome</keyword>
<dbReference type="PANTHER" id="PTHR12307">
    <property type="entry name" value="PROTEIN PHOSPHATASE 1 REGULATORY SUBUNIT"/>
    <property type="match status" value="1"/>
</dbReference>
<dbReference type="GO" id="GO:0005979">
    <property type="term" value="P:regulation of glycogen biosynthetic process"/>
    <property type="evidence" value="ECO:0007669"/>
    <property type="project" value="TreeGrafter"/>
</dbReference>
<sequence length="312" mass="33444">MASPARLKQDLAAPSDERRPRGAAPSLPRDTWGSGAAAAKRDPAEERRGTSPPRAEGLLLLELSRCGRSLSSGPRLQQEEEEEAAAADEDCCTKCKKRVQFADSLGLNLASVKHFSTAEEPQVPPAVLSRLQSLPLEERDLRELSAALGLPCGACQPPALRLVPDFPAGEALSAERLRRQRVCLEQLRQPAAPTDVRGTVQVLPCPGPKEVTVRYTFNEWLSFMDAPAVPLHPAPAGTDPLAERYSFSLSVPPSLQEGSALHFAICYRSQEGEYWDNNGGRNYTLRCCSSAGGCPAPPGTYGGPGTATAPLH</sequence>
<gene>
    <name evidence="4" type="primary">PPP1R3G</name>
</gene>
<dbReference type="InterPro" id="IPR050782">
    <property type="entry name" value="PP1_regulatory_subunit_3"/>
</dbReference>
<dbReference type="OrthoDB" id="1881at2759"/>
<dbReference type="GO" id="GO:0000164">
    <property type="term" value="C:protein phosphatase type 1 complex"/>
    <property type="evidence" value="ECO:0007669"/>
    <property type="project" value="TreeGrafter"/>
</dbReference>
<feature type="compositionally biased region" description="Basic and acidic residues" evidence="1">
    <location>
        <begin position="39"/>
        <end position="49"/>
    </location>
</feature>
<dbReference type="GO" id="GO:0008157">
    <property type="term" value="F:protein phosphatase 1 binding"/>
    <property type="evidence" value="ECO:0007669"/>
    <property type="project" value="TreeGrafter"/>
</dbReference>
<protein>
    <submittedName>
        <fullName evidence="4">Protein phosphatase 1 regulatory subunit 3G</fullName>
    </submittedName>
</protein>
<reference evidence="4" key="2">
    <citation type="submission" date="2025-08" db="UniProtKB">
        <authorList>
            <consortium name="RefSeq"/>
        </authorList>
    </citation>
    <scope>IDENTIFICATION</scope>
    <source>
        <tissue evidence="4">Blood</tissue>
    </source>
</reference>
<organism evidence="3 4">
    <name type="scientific">Apteryx mantelli</name>
    <name type="common">North Island brown kiwi</name>
    <dbReference type="NCBI Taxonomy" id="2696672"/>
    <lineage>
        <taxon>Eukaryota</taxon>
        <taxon>Metazoa</taxon>
        <taxon>Chordata</taxon>
        <taxon>Craniata</taxon>
        <taxon>Vertebrata</taxon>
        <taxon>Euteleostomi</taxon>
        <taxon>Archelosauria</taxon>
        <taxon>Archosauria</taxon>
        <taxon>Dinosauria</taxon>
        <taxon>Saurischia</taxon>
        <taxon>Theropoda</taxon>
        <taxon>Coelurosauria</taxon>
        <taxon>Aves</taxon>
        <taxon>Palaeognathae</taxon>
        <taxon>Apterygiformes</taxon>
        <taxon>Apterygidae</taxon>
        <taxon>Apteryx</taxon>
    </lineage>
</organism>
<dbReference type="CTD" id="648791"/>
<name>A0A8B7I9R3_9AVES</name>
<accession>A0A8B7I9R3</accession>
<dbReference type="GO" id="GO:2001069">
    <property type="term" value="F:glycogen binding"/>
    <property type="evidence" value="ECO:0007669"/>
    <property type="project" value="TreeGrafter"/>
</dbReference>
<dbReference type="PROSITE" id="PS51159">
    <property type="entry name" value="CBM21"/>
    <property type="match status" value="1"/>
</dbReference>
<proteinExistence type="predicted"/>
<dbReference type="PANTHER" id="PTHR12307:SF7">
    <property type="entry name" value="PROTEIN PHOSPHATASE 1 REGULATORY SUBUNIT 3G"/>
    <property type="match status" value="1"/>
</dbReference>
<dbReference type="GeneID" id="106482595"/>
<evidence type="ECO:0000259" key="2">
    <source>
        <dbReference type="PROSITE" id="PS51159"/>
    </source>
</evidence>
<evidence type="ECO:0000313" key="3">
    <source>
        <dbReference type="Proteomes" id="UP001652627"/>
    </source>
</evidence>
<evidence type="ECO:0000313" key="4">
    <source>
        <dbReference type="RefSeq" id="XP_013795645.2"/>
    </source>
</evidence>
<dbReference type="Pfam" id="PF03370">
    <property type="entry name" value="CBM_21"/>
    <property type="match status" value="1"/>
</dbReference>
<feature type="domain" description="CBM21" evidence="2">
    <location>
        <begin position="174"/>
        <end position="286"/>
    </location>
</feature>
<dbReference type="Gene3D" id="2.60.40.2440">
    <property type="entry name" value="Carbohydrate binding type-21 domain"/>
    <property type="match status" value="1"/>
</dbReference>
<evidence type="ECO:0000256" key="1">
    <source>
        <dbReference type="SAM" id="MobiDB-lite"/>
    </source>
</evidence>